<organism evidence="2 3">
    <name type="scientific">Methylovulum psychrotolerans</name>
    <dbReference type="NCBI Taxonomy" id="1704499"/>
    <lineage>
        <taxon>Bacteria</taxon>
        <taxon>Pseudomonadati</taxon>
        <taxon>Pseudomonadota</taxon>
        <taxon>Gammaproteobacteria</taxon>
        <taxon>Methylococcales</taxon>
        <taxon>Methylococcaceae</taxon>
        <taxon>Methylovulum</taxon>
    </lineage>
</organism>
<dbReference type="CDD" id="cd00093">
    <property type="entry name" value="HTH_XRE"/>
    <property type="match status" value="1"/>
</dbReference>
<dbReference type="SMART" id="SM00530">
    <property type="entry name" value="HTH_XRE"/>
    <property type="match status" value="1"/>
</dbReference>
<dbReference type="RefSeq" id="WP_088619013.1">
    <property type="nucleotide sequence ID" value="NZ_CP022129.1"/>
</dbReference>
<dbReference type="Pfam" id="PF01381">
    <property type="entry name" value="HTH_3"/>
    <property type="match status" value="1"/>
</dbReference>
<gene>
    <name evidence="2" type="ORF">CEK71_08610</name>
</gene>
<sequence>MRTYEELKALALSNPEVKTEYDRIEREEMPMLDTILAARKEAGLTQAQVAERMGTKAAAVARLEAALVSGKHSPSIATLRKYAKALGKQLDVRLV</sequence>
<dbReference type="PROSITE" id="PS50943">
    <property type="entry name" value="HTH_CROC1"/>
    <property type="match status" value="1"/>
</dbReference>
<proteinExistence type="predicted"/>
<dbReference type="Gene3D" id="1.10.260.40">
    <property type="entry name" value="lambda repressor-like DNA-binding domains"/>
    <property type="match status" value="1"/>
</dbReference>
<keyword evidence="3" id="KW-1185">Reference proteome</keyword>
<reference evidence="2 3" key="1">
    <citation type="submission" date="2017-06" db="EMBL/GenBank/DDBJ databases">
        <title>Genome Sequencing of the methanotroph Methylovulum psychrotolerants str. HV10-M2 isolated from a high-altitude environment.</title>
        <authorList>
            <person name="Mateos-Rivera A."/>
        </authorList>
    </citation>
    <scope>NUCLEOTIDE SEQUENCE [LARGE SCALE GENOMIC DNA]</scope>
    <source>
        <strain evidence="2 3">HV10_M2</strain>
    </source>
</reference>
<feature type="domain" description="HTH cro/C1-type" evidence="1">
    <location>
        <begin position="35"/>
        <end position="93"/>
    </location>
</feature>
<dbReference type="AlphaFoldDB" id="A0A1Z4BY10"/>
<dbReference type="EMBL" id="CP022129">
    <property type="protein sequence ID" value="ASF46139.1"/>
    <property type="molecule type" value="Genomic_DNA"/>
</dbReference>
<dbReference type="GO" id="GO:0003677">
    <property type="term" value="F:DNA binding"/>
    <property type="evidence" value="ECO:0007669"/>
    <property type="project" value="InterPro"/>
</dbReference>
<evidence type="ECO:0000259" key="1">
    <source>
        <dbReference type="PROSITE" id="PS50943"/>
    </source>
</evidence>
<protein>
    <submittedName>
        <fullName evidence="2">Transcriptional regulator</fullName>
    </submittedName>
</protein>
<dbReference type="KEGG" id="mpsy:CEK71_08610"/>
<evidence type="ECO:0000313" key="2">
    <source>
        <dbReference type="EMBL" id="ASF46139.1"/>
    </source>
</evidence>
<name>A0A1Z4BY10_9GAMM</name>
<dbReference type="Proteomes" id="UP000197019">
    <property type="component" value="Chromosome"/>
</dbReference>
<accession>A0A1Z4BY10</accession>
<dbReference type="SUPFAM" id="SSF47413">
    <property type="entry name" value="lambda repressor-like DNA-binding domains"/>
    <property type="match status" value="1"/>
</dbReference>
<dbReference type="InterPro" id="IPR001387">
    <property type="entry name" value="Cro/C1-type_HTH"/>
</dbReference>
<evidence type="ECO:0000313" key="3">
    <source>
        <dbReference type="Proteomes" id="UP000197019"/>
    </source>
</evidence>
<dbReference type="OrthoDB" id="9792093at2"/>
<dbReference type="InterPro" id="IPR010982">
    <property type="entry name" value="Lambda_DNA-bd_dom_sf"/>
</dbReference>